<evidence type="ECO:0000313" key="3">
    <source>
        <dbReference type="Proteomes" id="UP000794436"/>
    </source>
</evidence>
<gene>
    <name evidence="2" type="ORF">Poli38472_014754</name>
</gene>
<protein>
    <recommendedName>
        <fullName evidence="4">AB hydrolase-1 domain-containing protein</fullName>
    </recommendedName>
</protein>
<dbReference type="Gene3D" id="3.40.50.1820">
    <property type="entry name" value="alpha/beta hydrolase"/>
    <property type="match status" value="1"/>
</dbReference>
<dbReference type="EMBL" id="SPLM01000151">
    <property type="protein sequence ID" value="TMW54983.1"/>
    <property type="molecule type" value="Genomic_DNA"/>
</dbReference>
<dbReference type="SUPFAM" id="SSF53474">
    <property type="entry name" value="alpha/beta-Hydrolases"/>
    <property type="match status" value="1"/>
</dbReference>
<evidence type="ECO:0000313" key="2">
    <source>
        <dbReference type="EMBL" id="TMW54983.1"/>
    </source>
</evidence>
<keyword evidence="3" id="KW-1185">Reference proteome</keyword>
<comment type="caution">
    <text evidence="2">The sequence shown here is derived from an EMBL/GenBank/DDBJ whole genome shotgun (WGS) entry which is preliminary data.</text>
</comment>
<proteinExistence type="predicted"/>
<accession>A0A8K1C254</accession>
<evidence type="ECO:0000256" key="1">
    <source>
        <dbReference type="SAM" id="SignalP"/>
    </source>
</evidence>
<evidence type="ECO:0008006" key="4">
    <source>
        <dbReference type="Google" id="ProtNLM"/>
    </source>
</evidence>
<dbReference type="AlphaFoldDB" id="A0A8K1C254"/>
<dbReference type="InterPro" id="IPR029058">
    <property type="entry name" value="AB_hydrolase_fold"/>
</dbReference>
<keyword evidence="1" id="KW-0732">Signal</keyword>
<name>A0A8K1C254_PYTOL</name>
<feature type="signal peptide" evidence="1">
    <location>
        <begin position="1"/>
        <end position="19"/>
    </location>
</feature>
<dbReference type="OrthoDB" id="427735at2759"/>
<organism evidence="2 3">
    <name type="scientific">Pythium oligandrum</name>
    <name type="common">Mycoparasitic fungus</name>
    <dbReference type="NCBI Taxonomy" id="41045"/>
    <lineage>
        <taxon>Eukaryota</taxon>
        <taxon>Sar</taxon>
        <taxon>Stramenopiles</taxon>
        <taxon>Oomycota</taxon>
        <taxon>Peronosporomycetes</taxon>
        <taxon>Pythiales</taxon>
        <taxon>Pythiaceae</taxon>
        <taxon>Pythium</taxon>
    </lineage>
</organism>
<dbReference type="Proteomes" id="UP000794436">
    <property type="component" value="Unassembled WGS sequence"/>
</dbReference>
<feature type="chain" id="PRO_5035449177" description="AB hydrolase-1 domain-containing protein" evidence="1">
    <location>
        <begin position="20"/>
        <end position="591"/>
    </location>
</feature>
<reference evidence="2" key="1">
    <citation type="submission" date="2019-03" db="EMBL/GenBank/DDBJ databases">
        <title>Long read genome sequence of the mycoparasitic Pythium oligandrum ATCC 38472 isolated from sugarbeet rhizosphere.</title>
        <authorList>
            <person name="Gaulin E."/>
        </authorList>
    </citation>
    <scope>NUCLEOTIDE SEQUENCE</scope>
    <source>
        <strain evidence="2">ATCC 38472_TT</strain>
    </source>
</reference>
<sequence>MRVLASSAAALSLLSLATAANVSVNGWYPCGFSRDLVAQFYNGDADVNAIFECAQVRVPLCYDGVCKSDREIDVFVKRLVADDADTAVWMLHGGPGASSAQFELNMVNMYEVLEGTASVYAMDHRGTGRSALLTCEAAQAFTGGSPDGTQLDFSEVANCVKDILFQIENQTVAFSTTSAAKDVALLTSQLNKHESVFVYGSEYGSYVTERLMHLSPGNAKGYILDGVIAETNDSYARVGSQRDGPGRLLAKLCEDNSACSKAYGVNGSLYDSWLATYAALDNATVGENACADLVRGDFEGIEPSTVLRSYFSMVVDDPYQRMLLPAMFQMLGRCNSTDELSLRILLTLSAENSLYELLNDVEDDEKSLDEPVDTVIETSMFLSHLVKSSELWGVPSPKWEDEKAAVDAGVFTTYSTEDYAWHCILSGNKSDPSCGALVELGQQLDPPVDLKTFNYTPFLYKPDALYRKPATIPHGASVLVISGKLDFDTLHANAVKQFEEMKGDNKLLVEFEYGTHLSGVMPTSIDDITFCGPSIIASYIKTGGDVSKTDVSCLDDVPEINFDPQQVQDLLRVMLGGGRKHKQHHMALHKH</sequence>